<gene>
    <name evidence="1" type="ORF">TELCIR_06697</name>
</gene>
<evidence type="ECO:0000313" key="2">
    <source>
        <dbReference type="Proteomes" id="UP000230423"/>
    </source>
</evidence>
<keyword evidence="2" id="KW-1185">Reference proteome</keyword>
<organism evidence="1 2">
    <name type="scientific">Teladorsagia circumcincta</name>
    <name type="common">Brown stomach worm</name>
    <name type="synonym">Ostertagia circumcincta</name>
    <dbReference type="NCBI Taxonomy" id="45464"/>
    <lineage>
        <taxon>Eukaryota</taxon>
        <taxon>Metazoa</taxon>
        <taxon>Ecdysozoa</taxon>
        <taxon>Nematoda</taxon>
        <taxon>Chromadorea</taxon>
        <taxon>Rhabditida</taxon>
        <taxon>Rhabditina</taxon>
        <taxon>Rhabditomorpha</taxon>
        <taxon>Strongyloidea</taxon>
        <taxon>Trichostrongylidae</taxon>
        <taxon>Teladorsagia</taxon>
    </lineage>
</organism>
<accession>A0A2G9UMI4</accession>
<dbReference type="EMBL" id="KZ345959">
    <property type="protein sequence ID" value="PIO71407.1"/>
    <property type="molecule type" value="Genomic_DNA"/>
</dbReference>
<dbReference type="OrthoDB" id="5979667at2759"/>
<sequence length="75" mass="8015">MPLLVDRDADLDTILFHPILQGPSELRSSISSDVRMTGFRLGCGGKKDKLSPPGTKPTALVDEVGGKIKTVLLVL</sequence>
<dbReference type="AlphaFoldDB" id="A0A2G9UMI4"/>
<reference evidence="1 2" key="1">
    <citation type="submission" date="2015-09" db="EMBL/GenBank/DDBJ databases">
        <title>Draft genome of the parasitic nematode Teladorsagia circumcincta isolate WARC Sus (inbred).</title>
        <authorList>
            <person name="Mitreva M."/>
        </authorList>
    </citation>
    <scope>NUCLEOTIDE SEQUENCE [LARGE SCALE GENOMIC DNA]</scope>
    <source>
        <strain evidence="1 2">S</strain>
    </source>
</reference>
<dbReference type="Proteomes" id="UP000230423">
    <property type="component" value="Unassembled WGS sequence"/>
</dbReference>
<proteinExistence type="predicted"/>
<protein>
    <submittedName>
        <fullName evidence="1">Uncharacterized protein</fullName>
    </submittedName>
</protein>
<evidence type="ECO:0000313" key="1">
    <source>
        <dbReference type="EMBL" id="PIO71407.1"/>
    </source>
</evidence>
<name>A0A2G9UMI4_TELCI</name>